<evidence type="ECO:0000313" key="4">
    <source>
        <dbReference type="Proteomes" id="UP000005104"/>
    </source>
</evidence>
<dbReference type="GO" id="GO:0016787">
    <property type="term" value="F:hydrolase activity"/>
    <property type="evidence" value="ECO:0007669"/>
    <property type="project" value="UniProtKB-KW"/>
</dbReference>
<dbReference type="RefSeq" id="WP_007783138.1">
    <property type="nucleotide sequence ID" value="NZ_CM001441.1"/>
</dbReference>
<organism evidence="3 4">
    <name type="scientific">Desulfosporosinus youngiae DSM 17734</name>
    <dbReference type="NCBI Taxonomy" id="768710"/>
    <lineage>
        <taxon>Bacteria</taxon>
        <taxon>Bacillati</taxon>
        <taxon>Bacillota</taxon>
        <taxon>Clostridia</taxon>
        <taxon>Eubacteriales</taxon>
        <taxon>Desulfitobacteriaceae</taxon>
        <taxon>Desulfosporosinus</taxon>
    </lineage>
</organism>
<keyword evidence="1" id="KW-0479">Metal-binding</keyword>
<dbReference type="Proteomes" id="UP000005104">
    <property type="component" value="Chromosome"/>
</dbReference>
<protein>
    <submittedName>
        <fullName evidence="3">Amidohydrolase</fullName>
    </submittedName>
</protein>
<feature type="binding site" evidence="1">
    <location>
        <position position="104"/>
    </location>
    <ligand>
        <name>Mn(2+)</name>
        <dbReference type="ChEBI" id="CHEBI:29035"/>
        <label>2</label>
    </ligand>
</feature>
<dbReference type="SUPFAM" id="SSF53187">
    <property type="entry name" value="Zn-dependent exopeptidases"/>
    <property type="match status" value="1"/>
</dbReference>
<dbReference type="NCBIfam" id="TIGR01891">
    <property type="entry name" value="amidohydrolases"/>
    <property type="match status" value="1"/>
</dbReference>
<reference evidence="3 4" key="1">
    <citation type="submission" date="2011-11" db="EMBL/GenBank/DDBJ databases">
        <title>The Noncontiguous Finished genome of Desulfosporosinus youngiae DSM 17734.</title>
        <authorList>
            <consortium name="US DOE Joint Genome Institute (JGI-PGF)"/>
            <person name="Lucas S."/>
            <person name="Han J."/>
            <person name="Lapidus A."/>
            <person name="Cheng J.-F."/>
            <person name="Goodwin L."/>
            <person name="Pitluck S."/>
            <person name="Peters L."/>
            <person name="Ovchinnikova G."/>
            <person name="Lu M."/>
            <person name="Land M.L."/>
            <person name="Hauser L."/>
            <person name="Pester M."/>
            <person name="Spring S."/>
            <person name="Ollivier B."/>
            <person name="Rattei T."/>
            <person name="Klenk H.-P."/>
            <person name="Wagner M."/>
            <person name="Loy A."/>
            <person name="Woyke T.J."/>
        </authorList>
    </citation>
    <scope>NUCLEOTIDE SEQUENCE [LARGE SCALE GENOMIC DNA]</scope>
    <source>
        <strain evidence="3 4">DSM 17734</strain>
    </source>
</reference>
<sequence>MDNIKHEIALLEEELISLRRDFHQYPELGYQEFRTSGIIADYLANLGLEVTRVAGTGVVGLLRGKGGTGKTLLIRADMDALPVEEKTDLAFKSRISGVMHACGHDGHCAVQLIVAKVLANHKDEIKGCVKFIFQPNEEVAGALDMIKAGVLENPKVDAALAIHLWSPISSGKIGLSAGPVLGTTEEFELKIIGKSGHTSAPHTALDPILGAAKVIDAVQLLTSREFDPLLPIVIMFGKIQGGKVRNSIPDCVELGGTIRFLFDEERVAKPGVLKGFERIVKGTCDSLNLGYELSFIPSNPSLVNDGDLVALVKKAAVDTYSSGNNLEVFRSLAGDDFAEFSQRVPSVMTFVGISNAEKKTDYPHHNSSFDIDEAMLKYAVELQVRSAFNFFKA</sequence>
<accession>H5XUZ6</accession>
<dbReference type="SUPFAM" id="SSF55031">
    <property type="entry name" value="Bacterial exopeptidase dimerisation domain"/>
    <property type="match status" value="1"/>
</dbReference>
<dbReference type="InterPro" id="IPR036264">
    <property type="entry name" value="Bact_exopeptidase_dim_dom"/>
</dbReference>
<feature type="binding site" evidence="1">
    <location>
        <position position="365"/>
    </location>
    <ligand>
        <name>Mn(2+)</name>
        <dbReference type="ChEBI" id="CHEBI:29035"/>
        <label>2</label>
    </ligand>
</feature>
<dbReference type="OrthoDB" id="9776731at2"/>
<dbReference type="AlphaFoldDB" id="H5XUZ6"/>
<name>H5XUZ6_9FIRM</name>
<dbReference type="eggNOG" id="COG1473">
    <property type="taxonomic scope" value="Bacteria"/>
</dbReference>
<dbReference type="Gene3D" id="3.30.70.360">
    <property type="match status" value="1"/>
</dbReference>
<gene>
    <name evidence="3" type="ORF">DesyoDRAFT_2368</name>
</gene>
<evidence type="ECO:0000313" key="3">
    <source>
        <dbReference type="EMBL" id="EHQ89448.1"/>
    </source>
</evidence>
<evidence type="ECO:0000259" key="2">
    <source>
        <dbReference type="Pfam" id="PF07687"/>
    </source>
</evidence>
<dbReference type="InterPro" id="IPR011650">
    <property type="entry name" value="Peptidase_M20_dimer"/>
</dbReference>
<dbReference type="STRING" id="768710.DesyoDRAFT_2368"/>
<dbReference type="PANTHER" id="PTHR11014">
    <property type="entry name" value="PEPTIDASE M20 FAMILY MEMBER"/>
    <property type="match status" value="1"/>
</dbReference>
<feature type="binding site" evidence="1">
    <location>
        <position position="138"/>
    </location>
    <ligand>
        <name>Mn(2+)</name>
        <dbReference type="ChEBI" id="CHEBI:29035"/>
        <label>2</label>
    </ligand>
</feature>
<keyword evidence="1" id="KW-0464">Manganese</keyword>
<dbReference type="PANTHER" id="PTHR11014:SF63">
    <property type="entry name" value="METALLOPEPTIDASE, PUTATIVE (AFU_ORTHOLOGUE AFUA_6G09600)-RELATED"/>
    <property type="match status" value="1"/>
</dbReference>
<comment type="cofactor">
    <cofactor evidence="1">
        <name>Mn(2+)</name>
        <dbReference type="ChEBI" id="CHEBI:29035"/>
    </cofactor>
    <text evidence="1">The Mn(2+) ion enhances activity.</text>
</comment>
<proteinExistence type="predicted"/>
<evidence type="ECO:0000256" key="1">
    <source>
        <dbReference type="PIRSR" id="PIRSR005962-1"/>
    </source>
</evidence>
<feature type="binding site" evidence="1">
    <location>
        <position position="102"/>
    </location>
    <ligand>
        <name>Mn(2+)</name>
        <dbReference type="ChEBI" id="CHEBI:29035"/>
        <label>2</label>
    </ligand>
</feature>
<dbReference type="InterPro" id="IPR017439">
    <property type="entry name" value="Amidohydrolase"/>
</dbReference>
<dbReference type="PIRSF" id="PIRSF005962">
    <property type="entry name" value="Pept_M20D_amidohydro"/>
    <property type="match status" value="1"/>
</dbReference>
<dbReference type="Pfam" id="PF01546">
    <property type="entry name" value="Peptidase_M20"/>
    <property type="match status" value="1"/>
</dbReference>
<dbReference type="Gene3D" id="3.40.630.10">
    <property type="entry name" value="Zn peptidases"/>
    <property type="match status" value="1"/>
</dbReference>
<keyword evidence="4" id="KW-1185">Reference proteome</keyword>
<dbReference type="HOGENOM" id="CLU_023257_0_1_9"/>
<feature type="domain" description="Peptidase M20 dimerisation" evidence="2">
    <location>
        <begin position="187"/>
        <end position="265"/>
    </location>
</feature>
<dbReference type="EMBL" id="CM001441">
    <property type="protein sequence ID" value="EHQ89448.1"/>
    <property type="molecule type" value="Genomic_DNA"/>
</dbReference>
<feature type="binding site" evidence="1">
    <location>
        <position position="163"/>
    </location>
    <ligand>
        <name>Mn(2+)</name>
        <dbReference type="ChEBI" id="CHEBI:29035"/>
        <label>2</label>
    </ligand>
</feature>
<dbReference type="InterPro" id="IPR002933">
    <property type="entry name" value="Peptidase_M20"/>
</dbReference>
<dbReference type="Pfam" id="PF07687">
    <property type="entry name" value="M20_dimer"/>
    <property type="match status" value="1"/>
</dbReference>
<dbReference type="GO" id="GO:0046872">
    <property type="term" value="F:metal ion binding"/>
    <property type="evidence" value="ECO:0007669"/>
    <property type="project" value="UniProtKB-KW"/>
</dbReference>
<keyword evidence="3" id="KW-0378">Hydrolase</keyword>